<evidence type="ECO:0000256" key="1">
    <source>
        <dbReference type="ARBA" id="ARBA00022729"/>
    </source>
</evidence>
<keyword evidence="8" id="KW-1185">Reference proteome</keyword>
<organism evidence="7 8">
    <name type="scientific">Tepidamorphus gemmatus</name>
    <dbReference type="NCBI Taxonomy" id="747076"/>
    <lineage>
        <taxon>Bacteria</taxon>
        <taxon>Pseudomonadati</taxon>
        <taxon>Pseudomonadota</taxon>
        <taxon>Alphaproteobacteria</taxon>
        <taxon>Hyphomicrobiales</taxon>
        <taxon>Tepidamorphaceae</taxon>
        <taxon>Tepidamorphus</taxon>
    </lineage>
</organism>
<dbReference type="PROSITE" id="PS51352">
    <property type="entry name" value="THIOREDOXIN_2"/>
    <property type="match status" value="1"/>
</dbReference>
<evidence type="ECO:0000259" key="6">
    <source>
        <dbReference type="PROSITE" id="PS51352"/>
    </source>
</evidence>
<evidence type="ECO:0000256" key="4">
    <source>
        <dbReference type="ARBA" id="ARBA00023284"/>
    </source>
</evidence>
<dbReference type="Proteomes" id="UP000295678">
    <property type="component" value="Unassembled WGS sequence"/>
</dbReference>
<feature type="chain" id="PRO_5020767515" evidence="5">
    <location>
        <begin position="26"/>
        <end position="269"/>
    </location>
</feature>
<keyword evidence="2" id="KW-0560">Oxidoreductase</keyword>
<keyword evidence="1 5" id="KW-0732">Signal</keyword>
<feature type="domain" description="Thioredoxin" evidence="6">
    <location>
        <begin position="57"/>
        <end position="263"/>
    </location>
</feature>
<dbReference type="EMBL" id="SMAK01000004">
    <property type="protein sequence ID" value="TCT11324.1"/>
    <property type="molecule type" value="Genomic_DNA"/>
</dbReference>
<dbReference type="RefSeq" id="WP_132806091.1">
    <property type="nucleotide sequence ID" value="NZ_SMAK01000004.1"/>
</dbReference>
<dbReference type="AlphaFoldDB" id="A0A4R3MCB1"/>
<keyword evidence="7" id="KW-0413">Isomerase</keyword>
<evidence type="ECO:0000256" key="3">
    <source>
        <dbReference type="ARBA" id="ARBA00023157"/>
    </source>
</evidence>
<feature type="signal peptide" evidence="5">
    <location>
        <begin position="1"/>
        <end position="25"/>
    </location>
</feature>
<keyword evidence="4" id="KW-0676">Redox-active center</keyword>
<dbReference type="InterPro" id="IPR041205">
    <property type="entry name" value="ScsC_N"/>
</dbReference>
<keyword evidence="3" id="KW-1015">Disulfide bond</keyword>
<dbReference type="Pfam" id="PF01323">
    <property type="entry name" value="DSBA"/>
    <property type="match status" value="1"/>
</dbReference>
<reference evidence="7 8" key="1">
    <citation type="submission" date="2019-03" db="EMBL/GenBank/DDBJ databases">
        <title>Genomic Encyclopedia of Type Strains, Phase IV (KMG-IV): sequencing the most valuable type-strain genomes for metagenomic binning, comparative biology and taxonomic classification.</title>
        <authorList>
            <person name="Goeker M."/>
        </authorList>
    </citation>
    <scope>NUCLEOTIDE SEQUENCE [LARGE SCALE GENOMIC DNA]</scope>
    <source>
        <strain evidence="7 8">DSM 19345</strain>
    </source>
</reference>
<dbReference type="InterPro" id="IPR036249">
    <property type="entry name" value="Thioredoxin-like_sf"/>
</dbReference>
<dbReference type="InterPro" id="IPR013766">
    <property type="entry name" value="Thioredoxin_domain"/>
</dbReference>
<sequence length="269" mass="28886">MKTLPRLWTTIALAAALAASLPAFDRGILPGSISQAQAQDQSGLSVETIGPLVREYLLKNPEVLEEALTALEEKRQRDELAARAEALGQNADLIFRSPTSPVAGNADGDVTLVEFFDYNCGYCKRMLPAMLDLLKTDPNLKVVFKEWPVLSDGSAEAARIGLAVSKVAPERYLDFHVALMSAQSGSGADKTLAMKVVEDLGIDAEAVTTTAQSKEVNDAIAENYLIAEALGLRGTPSYVLGDEVIPGAVSFEMLQEKIARVRDDGCRTC</sequence>
<dbReference type="CDD" id="cd03023">
    <property type="entry name" value="DsbA_Com1_like"/>
    <property type="match status" value="1"/>
</dbReference>
<dbReference type="Gene3D" id="3.40.30.10">
    <property type="entry name" value="Glutaredoxin"/>
    <property type="match status" value="1"/>
</dbReference>
<comment type="caution">
    <text evidence="7">The sequence shown here is derived from an EMBL/GenBank/DDBJ whole genome shotgun (WGS) entry which is preliminary data.</text>
</comment>
<dbReference type="PANTHER" id="PTHR13887:SF14">
    <property type="entry name" value="DISULFIDE BOND FORMATION PROTEIN D"/>
    <property type="match status" value="1"/>
</dbReference>
<dbReference type="PROSITE" id="PS00194">
    <property type="entry name" value="THIOREDOXIN_1"/>
    <property type="match status" value="1"/>
</dbReference>
<evidence type="ECO:0000256" key="5">
    <source>
        <dbReference type="SAM" id="SignalP"/>
    </source>
</evidence>
<dbReference type="GO" id="GO:0015036">
    <property type="term" value="F:disulfide oxidoreductase activity"/>
    <property type="evidence" value="ECO:0007669"/>
    <property type="project" value="UniProtKB-ARBA"/>
</dbReference>
<evidence type="ECO:0000256" key="2">
    <source>
        <dbReference type="ARBA" id="ARBA00023002"/>
    </source>
</evidence>
<name>A0A4R3MCB1_9HYPH</name>
<dbReference type="InterPro" id="IPR001853">
    <property type="entry name" value="DSBA-like_thioredoxin_dom"/>
</dbReference>
<proteinExistence type="predicted"/>
<dbReference type="OrthoDB" id="9780147at2"/>
<dbReference type="PANTHER" id="PTHR13887">
    <property type="entry name" value="GLUTATHIONE S-TRANSFERASE KAPPA"/>
    <property type="match status" value="1"/>
</dbReference>
<dbReference type="InterPro" id="IPR017937">
    <property type="entry name" value="Thioredoxin_CS"/>
</dbReference>
<evidence type="ECO:0000313" key="7">
    <source>
        <dbReference type="EMBL" id="TCT11324.1"/>
    </source>
</evidence>
<evidence type="ECO:0000313" key="8">
    <source>
        <dbReference type="Proteomes" id="UP000295678"/>
    </source>
</evidence>
<gene>
    <name evidence="7" type="ORF">EDC22_10481</name>
</gene>
<protein>
    <submittedName>
        <fullName evidence="7">Protein-disulfide isomerase</fullName>
    </submittedName>
</protein>
<accession>A0A4R3MCB1</accession>
<dbReference type="GO" id="GO:0016853">
    <property type="term" value="F:isomerase activity"/>
    <property type="evidence" value="ECO:0007669"/>
    <property type="project" value="UniProtKB-KW"/>
</dbReference>
<dbReference type="SUPFAM" id="SSF52833">
    <property type="entry name" value="Thioredoxin-like"/>
    <property type="match status" value="1"/>
</dbReference>
<dbReference type="Pfam" id="PF18312">
    <property type="entry name" value="ScsC_N"/>
    <property type="match status" value="1"/>
</dbReference>